<evidence type="ECO:0000313" key="1">
    <source>
        <dbReference type="EMBL" id="MDT0268591.1"/>
    </source>
</evidence>
<dbReference type="EMBL" id="JAVREO010000012">
    <property type="protein sequence ID" value="MDT0268591.1"/>
    <property type="molecule type" value="Genomic_DNA"/>
</dbReference>
<dbReference type="InterPro" id="IPR008930">
    <property type="entry name" value="Terpenoid_cyclase/PrenylTrfase"/>
</dbReference>
<dbReference type="PROSITE" id="PS51318">
    <property type="entry name" value="TAT"/>
    <property type="match status" value="1"/>
</dbReference>
<sequence length="656" mass="69742">MTPEHRPPVPPLVTRRTLLLGAGATALAAAVPLVNAPAARADLATVPTLPAEPDRSLFAPHEQIFAGYLKILAPMANDIVTDGTERHGWMAGGWWRTPSEPFNARVMEHVATLAWFLANDRPWNPYHQNTALRARLEAAVDYYLGLQHADGSFPEYAATEHGLAPTGFGTVALSRALVEMRAAGTDYDQRTRMREAIAASSAWLLDTSRSAPWSDPIGYANQTAAGLAGAAAAAQALGDDALLATVRDRVVLLGQRGQAPGGWFYEARGFDSGYNANVQLPDLGELQHRIGGTELASQVTRWTDFFQYTCVREPGAGGFIRMAAASSRTVSGTPLLDTAPDTSDSRAFASQFLAAQPKLAAFLTSREERAAERAAWAASTAPVPARAKQDTSPRLWMHVSQAPQGPTQAQKDAAFGLLSHLRSSRWTRLRSSPVLDTRFVFVRRPRYYAGALFGQRASSRVSHGLQLLWHPAMGTVAVGLNNGAGNEFWATVLDAGGDDARQATTAASLTPTFLTTAGATIPADDVDAVSGDFRIRQTASHVDVATTTTFTDTGLRREVTAGGAATEMVPLVLRPDDALAFTGSNTPVAYNTGASADATGFTISRAGVTATFSWGAARATTLAPTSHTFFADGARRQHVLRVAHPGTLTVAVAFSA</sequence>
<proteinExistence type="predicted"/>
<dbReference type="InterPro" id="IPR006311">
    <property type="entry name" value="TAT_signal"/>
</dbReference>
<dbReference type="Proteomes" id="UP001183410">
    <property type="component" value="Unassembled WGS sequence"/>
</dbReference>
<keyword evidence="2" id="KW-1185">Reference proteome</keyword>
<accession>A0ABU2JUC3</accession>
<name>A0ABU2JUC3_9ACTN</name>
<dbReference type="RefSeq" id="WP_311668682.1">
    <property type="nucleotide sequence ID" value="NZ_JAVREO010000012.1"/>
</dbReference>
<organism evidence="1 2">
    <name type="scientific">Streptomyces chisholmiae</name>
    <dbReference type="NCBI Taxonomy" id="3075540"/>
    <lineage>
        <taxon>Bacteria</taxon>
        <taxon>Bacillati</taxon>
        <taxon>Actinomycetota</taxon>
        <taxon>Actinomycetes</taxon>
        <taxon>Kitasatosporales</taxon>
        <taxon>Streptomycetaceae</taxon>
        <taxon>Streptomyces</taxon>
    </lineage>
</organism>
<gene>
    <name evidence="1" type="ORF">RM844_20095</name>
</gene>
<evidence type="ECO:0000313" key="2">
    <source>
        <dbReference type="Proteomes" id="UP001183410"/>
    </source>
</evidence>
<reference evidence="2" key="1">
    <citation type="submission" date="2023-07" db="EMBL/GenBank/DDBJ databases">
        <title>30 novel species of actinomycetes from the DSMZ collection.</title>
        <authorList>
            <person name="Nouioui I."/>
        </authorList>
    </citation>
    <scope>NUCLEOTIDE SEQUENCE [LARGE SCALE GENOMIC DNA]</scope>
    <source>
        <strain evidence="2">DSM 44915</strain>
    </source>
</reference>
<protein>
    <submittedName>
        <fullName evidence="1">Uncharacterized protein</fullName>
    </submittedName>
</protein>
<comment type="caution">
    <text evidence="1">The sequence shown here is derived from an EMBL/GenBank/DDBJ whole genome shotgun (WGS) entry which is preliminary data.</text>
</comment>
<dbReference type="SUPFAM" id="SSF48239">
    <property type="entry name" value="Terpenoid cyclases/Protein prenyltransferases"/>
    <property type="match status" value="1"/>
</dbReference>
<dbReference type="Gene3D" id="1.50.10.20">
    <property type="match status" value="1"/>
</dbReference>